<accession>A0A9W9C7Q5</accession>
<dbReference type="OrthoDB" id="1022638at2759"/>
<dbReference type="InterPro" id="IPR000210">
    <property type="entry name" value="BTB/POZ_dom"/>
</dbReference>
<organism evidence="2 3">
    <name type="scientific">Didymosphaeria variabile</name>
    <dbReference type="NCBI Taxonomy" id="1932322"/>
    <lineage>
        <taxon>Eukaryota</taxon>
        <taxon>Fungi</taxon>
        <taxon>Dikarya</taxon>
        <taxon>Ascomycota</taxon>
        <taxon>Pezizomycotina</taxon>
        <taxon>Dothideomycetes</taxon>
        <taxon>Pleosporomycetidae</taxon>
        <taxon>Pleosporales</taxon>
        <taxon>Massarineae</taxon>
        <taxon>Didymosphaeriaceae</taxon>
        <taxon>Didymosphaeria</taxon>
    </lineage>
</organism>
<evidence type="ECO:0000259" key="1">
    <source>
        <dbReference type="PROSITE" id="PS50097"/>
    </source>
</evidence>
<proteinExistence type="predicted"/>
<comment type="caution">
    <text evidence="2">The sequence shown here is derived from an EMBL/GenBank/DDBJ whole genome shotgun (WGS) entry which is preliminary data.</text>
</comment>
<name>A0A9W9C7Q5_9PLEO</name>
<evidence type="ECO:0000313" key="2">
    <source>
        <dbReference type="EMBL" id="KAJ4348538.1"/>
    </source>
</evidence>
<dbReference type="Gene3D" id="3.30.710.10">
    <property type="entry name" value="Potassium Channel Kv1.1, Chain A"/>
    <property type="match status" value="1"/>
</dbReference>
<dbReference type="PANTHER" id="PTHR47843:SF2">
    <property type="entry name" value="BTB DOMAIN-CONTAINING PROTEIN"/>
    <property type="match status" value="1"/>
</dbReference>
<evidence type="ECO:0000313" key="3">
    <source>
        <dbReference type="Proteomes" id="UP001140513"/>
    </source>
</evidence>
<keyword evidence="3" id="KW-1185">Reference proteome</keyword>
<reference evidence="2" key="1">
    <citation type="submission" date="2022-10" db="EMBL/GenBank/DDBJ databases">
        <title>Tapping the CABI collections for fungal endophytes: first genome assemblies for Collariella, Neodidymelliopsis, Ascochyta clinopodiicola, Didymella pomorum, Didymosphaeria variabile, Neocosmospora piperis and Neocucurbitaria cava.</title>
        <authorList>
            <person name="Hill R."/>
        </authorList>
    </citation>
    <scope>NUCLEOTIDE SEQUENCE</scope>
    <source>
        <strain evidence="2">IMI 356815</strain>
    </source>
</reference>
<dbReference type="GeneID" id="80913445"/>
<dbReference type="CDD" id="cd18186">
    <property type="entry name" value="BTB_POZ_ZBTB_KLHL-like"/>
    <property type="match status" value="1"/>
</dbReference>
<dbReference type="InterPro" id="IPR011333">
    <property type="entry name" value="SKP1/BTB/POZ_sf"/>
</dbReference>
<protein>
    <recommendedName>
        <fullName evidence="1">BTB domain-containing protein</fullName>
    </recommendedName>
</protein>
<dbReference type="PROSITE" id="PS50097">
    <property type="entry name" value="BTB"/>
    <property type="match status" value="1"/>
</dbReference>
<feature type="domain" description="BTB" evidence="1">
    <location>
        <begin position="15"/>
        <end position="86"/>
    </location>
</feature>
<dbReference type="RefSeq" id="XP_056067926.1">
    <property type="nucleotide sequence ID" value="XM_056218661.1"/>
</dbReference>
<dbReference type="Proteomes" id="UP001140513">
    <property type="component" value="Unassembled WGS sequence"/>
</dbReference>
<dbReference type="EMBL" id="JAPEUX010000007">
    <property type="protein sequence ID" value="KAJ4348538.1"/>
    <property type="molecule type" value="Genomic_DNA"/>
</dbReference>
<dbReference type="SUPFAM" id="SSF54695">
    <property type="entry name" value="POZ domain"/>
    <property type="match status" value="1"/>
</dbReference>
<sequence>MTTQIGDEPLEKYGEIVKIHVGKDSDKQTFFVHPYLITQRSVFFKNALAGVWKEAQDRAVHLPEDDPSTFFQYLDYLYTGKMSVKSSDSDKSNDHDAAMDEQLMACCIYVFAEKIQDIRCGNEAIKVMNAAVREKRVGKFWYLPNSSCLELIYNGTMPNSPMRRLVVDFYAYHAGKPKGCETLYELAPKGFLVELALAFSDVRSDVMKKSPYRNIDEYMEKED</sequence>
<dbReference type="AlphaFoldDB" id="A0A9W9C7Q5"/>
<dbReference type="PANTHER" id="PTHR47843">
    <property type="entry name" value="BTB DOMAIN-CONTAINING PROTEIN-RELATED"/>
    <property type="match status" value="1"/>
</dbReference>
<dbReference type="Pfam" id="PF00651">
    <property type="entry name" value="BTB"/>
    <property type="match status" value="1"/>
</dbReference>
<gene>
    <name evidence="2" type="ORF">N0V89_009915</name>
</gene>